<feature type="domain" description="EamA" evidence="3">
    <location>
        <begin position="4"/>
        <end position="142"/>
    </location>
</feature>
<keyword evidence="2" id="KW-1133">Transmembrane helix</keyword>
<dbReference type="PANTHER" id="PTHR22911:SF79">
    <property type="entry name" value="MOBA-LIKE NTP TRANSFERASE DOMAIN-CONTAINING PROTEIN"/>
    <property type="match status" value="1"/>
</dbReference>
<feature type="non-terminal residue" evidence="4">
    <location>
        <position position="220"/>
    </location>
</feature>
<keyword evidence="2" id="KW-0472">Membrane</keyword>
<gene>
    <name evidence="4" type="ORF">K8V65_07820</name>
</gene>
<feature type="transmembrane region" description="Helical" evidence="2">
    <location>
        <begin position="184"/>
        <end position="204"/>
    </location>
</feature>
<dbReference type="Proteomes" id="UP000780768">
    <property type="component" value="Unassembled WGS sequence"/>
</dbReference>
<dbReference type="GO" id="GO:0016020">
    <property type="term" value="C:membrane"/>
    <property type="evidence" value="ECO:0007669"/>
    <property type="project" value="InterPro"/>
</dbReference>
<feature type="transmembrane region" description="Helical" evidence="2">
    <location>
        <begin position="95"/>
        <end position="116"/>
    </location>
</feature>
<reference evidence="4" key="2">
    <citation type="submission" date="2021-09" db="EMBL/GenBank/DDBJ databases">
        <authorList>
            <person name="Gilroy R."/>
        </authorList>
    </citation>
    <scope>NUCLEOTIDE SEQUENCE</scope>
    <source>
        <strain evidence="4">7318</strain>
    </source>
</reference>
<dbReference type="InterPro" id="IPR000620">
    <property type="entry name" value="EamA_dom"/>
</dbReference>
<evidence type="ECO:0000256" key="1">
    <source>
        <dbReference type="ARBA" id="ARBA00007362"/>
    </source>
</evidence>
<keyword evidence="2" id="KW-0812">Transmembrane</keyword>
<name>A0A921HN75_9FIRM</name>
<feature type="transmembrane region" description="Helical" evidence="2">
    <location>
        <begin position="128"/>
        <end position="145"/>
    </location>
</feature>
<protein>
    <submittedName>
        <fullName evidence="4">DMT family transporter</fullName>
    </submittedName>
</protein>
<comment type="caution">
    <text evidence="4">The sequence shown here is derived from an EMBL/GenBank/DDBJ whole genome shotgun (WGS) entry which is preliminary data.</text>
</comment>
<evidence type="ECO:0000259" key="3">
    <source>
        <dbReference type="Pfam" id="PF00892"/>
    </source>
</evidence>
<proteinExistence type="inferred from homology"/>
<evidence type="ECO:0000313" key="4">
    <source>
        <dbReference type="EMBL" id="HJF85550.1"/>
    </source>
</evidence>
<comment type="similarity">
    <text evidence="1">Belongs to the EamA transporter family.</text>
</comment>
<organism evidence="4 5">
    <name type="scientific">Megamonas hypermegale</name>
    <dbReference type="NCBI Taxonomy" id="158847"/>
    <lineage>
        <taxon>Bacteria</taxon>
        <taxon>Bacillati</taxon>
        <taxon>Bacillota</taxon>
        <taxon>Negativicutes</taxon>
        <taxon>Selenomonadales</taxon>
        <taxon>Selenomonadaceae</taxon>
        <taxon>Megamonas</taxon>
    </lineage>
</organism>
<evidence type="ECO:0000313" key="5">
    <source>
        <dbReference type="Proteomes" id="UP000780768"/>
    </source>
</evidence>
<reference evidence="4" key="1">
    <citation type="journal article" date="2021" name="PeerJ">
        <title>Extensive microbial diversity within the chicken gut microbiome revealed by metagenomics and culture.</title>
        <authorList>
            <person name="Gilroy R."/>
            <person name="Ravi A."/>
            <person name="Getino M."/>
            <person name="Pursley I."/>
            <person name="Horton D.L."/>
            <person name="Alikhan N.F."/>
            <person name="Baker D."/>
            <person name="Gharbi K."/>
            <person name="Hall N."/>
            <person name="Watson M."/>
            <person name="Adriaenssens E.M."/>
            <person name="Foster-Nyarko E."/>
            <person name="Jarju S."/>
            <person name="Secka A."/>
            <person name="Antonio M."/>
            <person name="Oren A."/>
            <person name="Chaudhuri R.R."/>
            <person name="La Ragione R."/>
            <person name="Hildebrand F."/>
            <person name="Pallen M.J."/>
        </authorList>
    </citation>
    <scope>NUCLEOTIDE SEQUENCE</scope>
    <source>
        <strain evidence="4">7318</strain>
    </source>
</reference>
<feature type="transmembrane region" description="Helical" evidence="2">
    <location>
        <begin position="71"/>
        <end position="89"/>
    </location>
</feature>
<evidence type="ECO:0000256" key="2">
    <source>
        <dbReference type="SAM" id="Phobius"/>
    </source>
</evidence>
<dbReference type="InterPro" id="IPR037185">
    <property type="entry name" value="EmrE-like"/>
</dbReference>
<dbReference type="EMBL" id="DYVR01000218">
    <property type="protein sequence ID" value="HJF85550.1"/>
    <property type="molecule type" value="Genomic_DNA"/>
</dbReference>
<accession>A0A921HN75</accession>
<feature type="transmembrane region" description="Helical" evidence="2">
    <location>
        <begin position="151"/>
        <end position="172"/>
    </location>
</feature>
<dbReference type="AlphaFoldDB" id="A0A921HN75"/>
<feature type="transmembrane region" description="Helical" evidence="2">
    <location>
        <begin position="36"/>
        <end position="56"/>
    </location>
</feature>
<sequence length="220" mass="24592">MNTKGILLIVTGTVLWGTSGVISQHLFTDKMFTAEWFVTARLISSGIILLIIDALLHKGDIFSIWLTKDKWALIIFGIFGMLGVQYTYFGTIVHSNAATATILQYLMPIFIVFYLLATTHRIPRKLELFSIFLAMLGTFLLVTKGQFDTLAISPAALIWGLTSAAFSAFYTLQPRRIIKQWRSTLVIGWGMLIGGAVMCFYQPVWQFTGIFDLNSAVSFA</sequence>
<dbReference type="PANTHER" id="PTHR22911">
    <property type="entry name" value="ACYL-MALONYL CONDENSING ENZYME-RELATED"/>
    <property type="match status" value="1"/>
</dbReference>
<dbReference type="Pfam" id="PF00892">
    <property type="entry name" value="EamA"/>
    <property type="match status" value="1"/>
</dbReference>
<dbReference type="SUPFAM" id="SSF103481">
    <property type="entry name" value="Multidrug resistance efflux transporter EmrE"/>
    <property type="match status" value="1"/>
</dbReference>